<sequence length="102" mass="11213">MENAEAPACSVSNSPQRHGPNNDNNQAVNVHPEHDIFGGITCHLTLFDLVNRLEPEYSNDVYAATALDAECDGEPLRLLKNDAYFTIASFQSASLSLRTHQL</sequence>
<gene>
    <name evidence="1" type="ORF">PsorP6_008928</name>
</gene>
<dbReference type="EMBL" id="CM047584">
    <property type="protein sequence ID" value="KAI9911495.1"/>
    <property type="molecule type" value="Genomic_DNA"/>
</dbReference>
<evidence type="ECO:0000313" key="2">
    <source>
        <dbReference type="Proteomes" id="UP001163321"/>
    </source>
</evidence>
<evidence type="ECO:0000313" key="1">
    <source>
        <dbReference type="EMBL" id="KAI9911495.1"/>
    </source>
</evidence>
<accession>A0ACC0VZZ4</accession>
<reference evidence="1 2" key="1">
    <citation type="journal article" date="2022" name="bioRxiv">
        <title>The genome of the oomycete Peronosclerospora sorghi, a cosmopolitan pathogen of maize and sorghum, is inflated with dispersed pseudogenes.</title>
        <authorList>
            <person name="Fletcher K."/>
            <person name="Martin F."/>
            <person name="Isakeit T."/>
            <person name="Cavanaugh K."/>
            <person name="Magill C."/>
            <person name="Michelmore R."/>
        </authorList>
    </citation>
    <scope>NUCLEOTIDE SEQUENCE [LARGE SCALE GENOMIC DNA]</scope>
    <source>
        <strain evidence="1">P6</strain>
    </source>
</reference>
<keyword evidence="2" id="KW-1185">Reference proteome</keyword>
<protein>
    <submittedName>
        <fullName evidence="1">Uncharacterized protein</fullName>
    </submittedName>
</protein>
<dbReference type="Proteomes" id="UP001163321">
    <property type="component" value="Chromosome 5"/>
</dbReference>
<comment type="caution">
    <text evidence="1">The sequence shown here is derived from an EMBL/GenBank/DDBJ whole genome shotgun (WGS) entry which is preliminary data.</text>
</comment>
<organism evidence="1 2">
    <name type="scientific">Peronosclerospora sorghi</name>
    <dbReference type="NCBI Taxonomy" id="230839"/>
    <lineage>
        <taxon>Eukaryota</taxon>
        <taxon>Sar</taxon>
        <taxon>Stramenopiles</taxon>
        <taxon>Oomycota</taxon>
        <taxon>Peronosporomycetes</taxon>
        <taxon>Peronosporales</taxon>
        <taxon>Peronosporaceae</taxon>
        <taxon>Peronosclerospora</taxon>
    </lineage>
</organism>
<proteinExistence type="predicted"/>
<name>A0ACC0VZZ4_9STRA</name>